<evidence type="ECO:0000313" key="2">
    <source>
        <dbReference type="EMBL" id="EDX76245.1"/>
    </source>
</evidence>
<dbReference type="HOGENOM" id="CLU_142668_2_0_3"/>
<dbReference type="STRING" id="118168.MC7420_5679"/>
<dbReference type="EMBL" id="DS989847">
    <property type="protein sequence ID" value="EDX76245.1"/>
    <property type="molecule type" value="Genomic_DNA"/>
</dbReference>
<protein>
    <recommendedName>
        <fullName evidence="4">Coiled coil domain-containing protein</fullName>
    </recommendedName>
</protein>
<sequence length="87" mass="9850">MQAELNKLNAQVDEMKAKAAQAQADTKIQYTSLLEELQTRQVAVQKQLEKLQTASQDAWEDIKIGVEAAWLDLQQSFQNAVAKFDQK</sequence>
<dbReference type="Proteomes" id="UP000003835">
    <property type="component" value="Unassembled WGS sequence"/>
</dbReference>
<keyword evidence="1" id="KW-0175">Coiled coil</keyword>
<proteinExistence type="predicted"/>
<gene>
    <name evidence="2" type="ORF">MC7420_5679</name>
</gene>
<name>B4VPH3_9CYAN</name>
<organism evidence="2 3">
    <name type="scientific">Coleofasciculus chthonoplastes PCC 7420</name>
    <dbReference type="NCBI Taxonomy" id="118168"/>
    <lineage>
        <taxon>Bacteria</taxon>
        <taxon>Bacillati</taxon>
        <taxon>Cyanobacteriota</taxon>
        <taxon>Cyanophyceae</taxon>
        <taxon>Coleofasciculales</taxon>
        <taxon>Coleofasciculaceae</taxon>
        <taxon>Coleofasciculus</taxon>
    </lineage>
</organism>
<evidence type="ECO:0000313" key="3">
    <source>
        <dbReference type="Proteomes" id="UP000003835"/>
    </source>
</evidence>
<dbReference type="AlphaFoldDB" id="B4VPH3"/>
<keyword evidence="3" id="KW-1185">Reference proteome</keyword>
<evidence type="ECO:0000256" key="1">
    <source>
        <dbReference type="SAM" id="Coils"/>
    </source>
</evidence>
<feature type="coiled-coil region" evidence="1">
    <location>
        <begin position="5"/>
        <end position="54"/>
    </location>
</feature>
<reference evidence="2 3" key="1">
    <citation type="submission" date="2008-07" db="EMBL/GenBank/DDBJ databases">
        <authorList>
            <person name="Tandeau de Marsac N."/>
            <person name="Ferriera S."/>
            <person name="Johnson J."/>
            <person name="Kravitz S."/>
            <person name="Beeson K."/>
            <person name="Sutton G."/>
            <person name="Rogers Y.-H."/>
            <person name="Friedman R."/>
            <person name="Frazier M."/>
            <person name="Venter J.C."/>
        </authorList>
    </citation>
    <scope>NUCLEOTIDE SEQUENCE [LARGE SCALE GENOMIC DNA]</scope>
    <source>
        <strain evidence="2 3">PCC 7420</strain>
    </source>
</reference>
<accession>B4VPH3</accession>
<dbReference type="eggNOG" id="ENOG5032YVY">
    <property type="taxonomic scope" value="Bacteria"/>
</dbReference>
<evidence type="ECO:0008006" key="4">
    <source>
        <dbReference type="Google" id="ProtNLM"/>
    </source>
</evidence>